<dbReference type="RefSeq" id="WP_221888560.1">
    <property type="nucleotide sequence ID" value="NZ_CABGGW010000004.1"/>
</dbReference>
<evidence type="ECO:0000313" key="2">
    <source>
        <dbReference type="Proteomes" id="UP000317374"/>
    </source>
</evidence>
<evidence type="ECO:0000313" key="1">
    <source>
        <dbReference type="EMBL" id="VUS33822.1"/>
    </source>
</evidence>
<reference evidence="1 2" key="1">
    <citation type="submission" date="2019-07" db="EMBL/GenBank/DDBJ databases">
        <authorList>
            <person name="Brisse S."/>
            <person name="Rodrigues C."/>
            <person name="Thorpe H."/>
        </authorList>
    </citation>
    <scope>NUCLEOTIDE SEQUENCE [LARGE SCALE GENOMIC DNA]</scope>
    <source>
        <strain evidence="1">SB6422</strain>
    </source>
</reference>
<dbReference type="Gene3D" id="2.160.20.10">
    <property type="entry name" value="Single-stranded right-handed beta-helix, Pectin lyase-like"/>
    <property type="match status" value="1"/>
</dbReference>
<sequence>MSTYKTGNPLGSAAVKDLFDNAENLDFALNSLTALIWTDRLGKTRCSFFGMESAFVTQLTSQESRFNTFIQSSGYQIVGDYTSGPLTITEYNQLIRYNNELYKLTAATDIPFTTAGNTDETWTSTDAAHFVSVGDAALRQNLGSDEEGMGAAMINGGKPKRPVLNLASGRTVEDMLYSGEARMKLHFGAYGDGIHDDTLAFEKWFECLTDSSYDRNTVQPGEPGFMLQKGPLLTLESGLYVYSGTGLSIGGFDSYVLNIRGESALSTKIMIVDSNGFFIDSENNPVHSHLSDITFHGGRGAVRYRNTASNPTSTHNFERLRLSRYTECGISANSVDMPYFRLNGCQFYGDPEFDTIGACVSGLSAGGYALGCVFTDNKYGLKLSTATRTETTPATTTGPATPFNVLMCDFYRTGKRVDEGLIARESHDVWIVPSPGTNNAGRGIVFSGNKFGSENLGANDSHVLIADQQALDPDRPSGYGFNGDRHHSTDVSEKFVSGLTFRDNNVNSVHATNQVPFVLCNTPNFGNNRFDNLYDNGMPKYLIQFHSDIDQAAVNNLTRSNVFDASAAMALQEGVEPHLLSNLSDVFRLVDPLNYFSGHPQSGYYPVGSQKIDFVSLFSGPTSGITAADATKSSVNNSYGGVFEATEITMGNADGRAFVTIANGVAGRKTWLDVELKRGSSNSVQSVKVEILNIDGSVIWVRRIILLDSVARWQKITLPFIPSASGTFIVKFSSKSYVDSSATKFIVGNLNVYMNDEPISTGHNSGLGMSWSTQHIVNGAYHEWYDASGNKRAKNGAPTSVTDGVIISANPVV</sequence>
<dbReference type="InterPro" id="IPR012334">
    <property type="entry name" value="Pectin_lyas_fold"/>
</dbReference>
<name>A0A564HKC5_9ENTR</name>
<dbReference type="Proteomes" id="UP000317374">
    <property type="component" value="Unassembled WGS sequence"/>
</dbReference>
<gene>
    <name evidence="1" type="ORF">SB6422_04313</name>
</gene>
<dbReference type="InterPro" id="IPR011050">
    <property type="entry name" value="Pectin_lyase_fold/virulence"/>
</dbReference>
<dbReference type="SUPFAM" id="SSF51126">
    <property type="entry name" value="Pectin lyase-like"/>
    <property type="match status" value="1"/>
</dbReference>
<dbReference type="EMBL" id="CABGGW010000004">
    <property type="protein sequence ID" value="VUS33822.1"/>
    <property type="molecule type" value="Genomic_DNA"/>
</dbReference>
<proteinExistence type="predicted"/>
<organism evidence="1 2">
    <name type="scientific">Klebsiella huaxiensis</name>
    <dbReference type="NCBI Taxonomy" id="2153354"/>
    <lineage>
        <taxon>Bacteria</taxon>
        <taxon>Pseudomonadati</taxon>
        <taxon>Pseudomonadota</taxon>
        <taxon>Gammaproteobacteria</taxon>
        <taxon>Enterobacterales</taxon>
        <taxon>Enterobacteriaceae</taxon>
        <taxon>Klebsiella/Raoultella group</taxon>
        <taxon>Klebsiella</taxon>
    </lineage>
</organism>
<dbReference type="AlphaFoldDB" id="A0A564HKC5"/>
<accession>A0A564HKC5</accession>
<protein>
    <submittedName>
        <fullName evidence="1">Uncharacterized protein</fullName>
    </submittedName>
</protein>